<dbReference type="SUPFAM" id="SSF51735">
    <property type="entry name" value="NAD(P)-binding Rossmann-fold domains"/>
    <property type="match status" value="1"/>
</dbReference>
<dbReference type="AlphaFoldDB" id="A0A6J4VWB6"/>
<dbReference type="InterPro" id="IPR003148">
    <property type="entry name" value="RCK_N"/>
</dbReference>
<keyword evidence="5 7" id="KW-1133">Transmembrane helix</keyword>
<evidence type="ECO:0000256" key="1">
    <source>
        <dbReference type="ARBA" id="ARBA00004141"/>
    </source>
</evidence>
<evidence type="ECO:0000256" key="7">
    <source>
        <dbReference type="SAM" id="Phobius"/>
    </source>
</evidence>
<dbReference type="EMBL" id="CADCWN010000318">
    <property type="protein sequence ID" value="CAA9586943.1"/>
    <property type="molecule type" value="Genomic_DNA"/>
</dbReference>
<feature type="transmembrane region" description="Helical" evidence="7">
    <location>
        <begin position="219"/>
        <end position="252"/>
    </location>
</feature>
<dbReference type="Pfam" id="PF00999">
    <property type="entry name" value="Na_H_Exchanger"/>
    <property type="match status" value="1"/>
</dbReference>
<dbReference type="InterPro" id="IPR038770">
    <property type="entry name" value="Na+/solute_symporter_sf"/>
</dbReference>
<evidence type="ECO:0000256" key="6">
    <source>
        <dbReference type="ARBA" id="ARBA00023136"/>
    </source>
</evidence>
<dbReference type="Gene3D" id="1.20.1530.20">
    <property type="match status" value="1"/>
</dbReference>
<comment type="similarity">
    <text evidence="2">Belongs to the monovalent cation:proton antiporter 2 (CPA2) transporter (TC 2.A.37) family.</text>
</comment>
<dbReference type="GO" id="GO:0016020">
    <property type="term" value="C:membrane"/>
    <property type="evidence" value="ECO:0007669"/>
    <property type="project" value="UniProtKB-SubCell"/>
</dbReference>
<sequence>MSEELHLILNVAVAVGIALVGGLVAHLLRQPVIVGYLLAGMAIGPSTPGFVGDREQISALAEVGVIFLMFALGIEFSLKELACVRGVALAGTLLQVALTILAGVGLGAALGWPTRQGLFFGGVIAIASTMVILKTLLDRDEVASSHGRVLLGMLIVQDLIVILLITILPRLAGGDGVAFGELARTFVTTAAFIGGTVLLGARVVPSLMLRVERLGSAELFLLTAVVLALGTAALSGVLGLSPALGAFLGGLLLTETEFDHRVVAEIVPMRNLFATLFFVSIGMLIDPTFIVRNLPAVVGLTLFIVVAKAVLAFIAIAPFRLGGKTTVFTALGMIQIGEFSYVLANAGREVGAISERLNSLILTSSVLTIILTPLAFRFSPPISRALERIPALARLFGTPAPDGLAEATLGDHVVVAGYGRVGEEVVAGLQTAGVPVAVVETDLHRIQQLRAAGVPAIYGDATRESILAAAQIARARLMVVALPDVGTTGEVVREARRINPTVPILARAPRREQEEALRAAGATTTIAPERAGALLMLEEGLRLLDLRATSGEPPSIPSVLDATTRSATA</sequence>
<dbReference type="Gene3D" id="3.40.50.720">
    <property type="entry name" value="NAD(P)-binding Rossmann-like Domain"/>
    <property type="match status" value="1"/>
</dbReference>
<gene>
    <name evidence="9" type="ORF">AVDCRST_MAG18-4013</name>
</gene>
<feature type="transmembrane region" description="Helical" evidence="7">
    <location>
        <begin position="149"/>
        <end position="168"/>
    </location>
</feature>
<feature type="transmembrane region" description="Helical" evidence="7">
    <location>
        <begin position="118"/>
        <end position="137"/>
    </location>
</feature>
<dbReference type="InterPro" id="IPR006153">
    <property type="entry name" value="Cation/H_exchanger_TM"/>
</dbReference>
<dbReference type="GO" id="GO:0006813">
    <property type="term" value="P:potassium ion transport"/>
    <property type="evidence" value="ECO:0007669"/>
    <property type="project" value="InterPro"/>
</dbReference>
<dbReference type="Pfam" id="PF02254">
    <property type="entry name" value="TrkA_N"/>
    <property type="match status" value="1"/>
</dbReference>
<feature type="transmembrane region" description="Helical" evidence="7">
    <location>
        <begin position="188"/>
        <end position="207"/>
    </location>
</feature>
<dbReference type="PANTHER" id="PTHR42751:SF1">
    <property type="entry name" value="CATION_PROTON ANTIPORTER YBAL-RELATED"/>
    <property type="match status" value="1"/>
</dbReference>
<dbReference type="InterPro" id="IPR036291">
    <property type="entry name" value="NAD(P)-bd_dom_sf"/>
</dbReference>
<keyword evidence="3" id="KW-0813">Transport</keyword>
<evidence type="ECO:0000256" key="5">
    <source>
        <dbReference type="ARBA" id="ARBA00022989"/>
    </source>
</evidence>
<feature type="transmembrane region" description="Helical" evidence="7">
    <location>
        <begin position="6"/>
        <end position="25"/>
    </location>
</feature>
<dbReference type="GO" id="GO:1902600">
    <property type="term" value="P:proton transmembrane transport"/>
    <property type="evidence" value="ECO:0007669"/>
    <property type="project" value="InterPro"/>
</dbReference>
<protein>
    <recommendedName>
        <fullName evidence="8">RCK N-terminal domain-containing protein</fullName>
    </recommendedName>
</protein>
<keyword evidence="4 7" id="KW-0812">Transmembrane</keyword>
<evidence type="ECO:0000259" key="8">
    <source>
        <dbReference type="PROSITE" id="PS51201"/>
    </source>
</evidence>
<name>A0A6J4VWB6_9BACT</name>
<feature type="transmembrane region" description="Helical" evidence="7">
    <location>
        <begin position="325"/>
        <end position="344"/>
    </location>
</feature>
<comment type="subcellular location">
    <subcellularLocation>
        <location evidence="1">Membrane</location>
        <topology evidence="1">Multi-pass membrane protein</topology>
    </subcellularLocation>
</comment>
<feature type="transmembrane region" description="Helical" evidence="7">
    <location>
        <begin position="86"/>
        <end position="112"/>
    </location>
</feature>
<evidence type="ECO:0000256" key="4">
    <source>
        <dbReference type="ARBA" id="ARBA00022692"/>
    </source>
</evidence>
<organism evidence="9">
    <name type="scientific">uncultured Thermomicrobiales bacterium</name>
    <dbReference type="NCBI Taxonomy" id="1645740"/>
    <lineage>
        <taxon>Bacteria</taxon>
        <taxon>Pseudomonadati</taxon>
        <taxon>Thermomicrobiota</taxon>
        <taxon>Thermomicrobia</taxon>
        <taxon>Thermomicrobiales</taxon>
        <taxon>environmental samples</taxon>
    </lineage>
</organism>
<evidence type="ECO:0000313" key="9">
    <source>
        <dbReference type="EMBL" id="CAA9586943.1"/>
    </source>
</evidence>
<feature type="transmembrane region" description="Helical" evidence="7">
    <location>
        <begin position="272"/>
        <end position="290"/>
    </location>
</feature>
<evidence type="ECO:0000256" key="2">
    <source>
        <dbReference type="ARBA" id="ARBA00005551"/>
    </source>
</evidence>
<dbReference type="PROSITE" id="PS51201">
    <property type="entry name" value="RCK_N"/>
    <property type="match status" value="1"/>
</dbReference>
<feature type="transmembrane region" description="Helical" evidence="7">
    <location>
        <begin position="297"/>
        <end position="319"/>
    </location>
</feature>
<accession>A0A6J4VWB6</accession>
<dbReference type="PANTHER" id="PTHR42751">
    <property type="entry name" value="SODIUM/HYDROGEN EXCHANGER FAMILY/TRKA DOMAIN PROTEIN"/>
    <property type="match status" value="1"/>
</dbReference>
<feature type="domain" description="RCK N-terminal" evidence="8">
    <location>
        <begin position="410"/>
        <end position="528"/>
    </location>
</feature>
<proteinExistence type="inferred from homology"/>
<feature type="transmembrane region" description="Helical" evidence="7">
    <location>
        <begin position="57"/>
        <end position="74"/>
    </location>
</feature>
<evidence type="ECO:0000256" key="3">
    <source>
        <dbReference type="ARBA" id="ARBA00022448"/>
    </source>
</evidence>
<reference evidence="9" key="1">
    <citation type="submission" date="2020-02" db="EMBL/GenBank/DDBJ databases">
        <authorList>
            <person name="Meier V. D."/>
        </authorList>
    </citation>
    <scope>NUCLEOTIDE SEQUENCE</scope>
    <source>
        <strain evidence="9">AVDCRST_MAG18</strain>
    </source>
</reference>
<dbReference type="GO" id="GO:0015297">
    <property type="term" value="F:antiporter activity"/>
    <property type="evidence" value="ECO:0007669"/>
    <property type="project" value="InterPro"/>
</dbReference>
<keyword evidence="6 7" id="KW-0472">Membrane</keyword>
<feature type="transmembrane region" description="Helical" evidence="7">
    <location>
        <begin position="32"/>
        <end position="51"/>
    </location>
</feature>
<feature type="transmembrane region" description="Helical" evidence="7">
    <location>
        <begin position="356"/>
        <end position="376"/>
    </location>
</feature>